<dbReference type="GO" id="GO:0004143">
    <property type="term" value="F:ATP-dependent diacylglycerol kinase activity"/>
    <property type="evidence" value="ECO:0007669"/>
    <property type="project" value="InterPro"/>
</dbReference>
<dbReference type="Proteomes" id="UP000288216">
    <property type="component" value="Unassembled WGS sequence"/>
</dbReference>
<organism evidence="6 7">
    <name type="scientific">Scyliorhinus torazame</name>
    <name type="common">Cloudy catshark</name>
    <name type="synonym">Catulus torazame</name>
    <dbReference type="NCBI Taxonomy" id="75743"/>
    <lineage>
        <taxon>Eukaryota</taxon>
        <taxon>Metazoa</taxon>
        <taxon>Chordata</taxon>
        <taxon>Craniata</taxon>
        <taxon>Vertebrata</taxon>
        <taxon>Chondrichthyes</taxon>
        <taxon>Elasmobranchii</taxon>
        <taxon>Galeomorphii</taxon>
        <taxon>Galeoidea</taxon>
        <taxon>Carcharhiniformes</taxon>
        <taxon>Scyliorhinidae</taxon>
        <taxon>Scyliorhinus</taxon>
    </lineage>
</organism>
<proteinExistence type="predicted"/>
<feature type="domain" description="Diacylglycerol kinase accessory" evidence="5">
    <location>
        <begin position="45"/>
        <end position="197"/>
    </location>
</feature>
<dbReference type="GO" id="GO:0005886">
    <property type="term" value="C:plasma membrane"/>
    <property type="evidence" value="ECO:0007669"/>
    <property type="project" value="TreeGrafter"/>
</dbReference>
<protein>
    <recommendedName>
        <fullName evidence="5">Diacylglycerol kinase accessory domain-containing protein</fullName>
    </recommendedName>
</protein>
<reference evidence="6 7" key="1">
    <citation type="journal article" date="2018" name="Nat. Ecol. Evol.">
        <title>Shark genomes provide insights into elasmobranch evolution and the origin of vertebrates.</title>
        <authorList>
            <person name="Hara Y"/>
            <person name="Yamaguchi K"/>
            <person name="Onimaru K"/>
            <person name="Kadota M"/>
            <person name="Koyanagi M"/>
            <person name="Keeley SD"/>
            <person name="Tatsumi K"/>
            <person name="Tanaka K"/>
            <person name="Motone F"/>
            <person name="Kageyama Y"/>
            <person name="Nozu R"/>
            <person name="Adachi N"/>
            <person name="Nishimura O"/>
            <person name="Nakagawa R"/>
            <person name="Tanegashima C"/>
            <person name="Kiyatake I"/>
            <person name="Matsumoto R"/>
            <person name="Murakumo K"/>
            <person name="Nishida K"/>
            <person name="Terakita A"/>
            <person name="Kuratani S"/>
            <person name="Sato K"/>
            <person name="Hyodo S Kuraku.S."/>
        </authorList>
    </citation>
    <scope>NUCLEOTIDE SEQUENCE [LARGE SCALE GENOMIC DNA]</scope>
</reference>
<name>A0A401QA65_SCYTO</name>
<keyword evidence="1" id="KW-0808">Transferase</keyword>
<evidence type="ECO:0000313" key="6">
    <source>
        <dbReference type="EMBL" id="GCB82274.1"/>
    </source>
</evidence>
<sequence length="228" mass="25028">PGYEGEKLMKVLKDIEVGSLMLLDRWSFEVTDSAPEKGDPVPYSIINNYFSIGVNKLWYFEFATSETVSATCKNLQEVLEIECCGSLLDLSNLSLEGIAILNIPSMHGGSNLWGENKKGENKALLNKTYAAITDSEALKSCTQELSDKLLEVVGLEGVIEMGQIYAGLKNAGKRLAQCSDIIIRTKRLLPMQIDGEPWLQPPCTIQITHKNQSPMLMGPSAKSTGSKK</sequence>
<dbReference type="OrthoDB" id="242257at2759"/>
<dbReference type="SUPFAM" id="SSF111331">
    <property type="entry name" value="NAD kinase/diacylglycerol kinase-like"/>
    <property type="match status" value="1"/>
</dbReference>
<keyword evidence="7" id="KW-1185">Reference proteome</keyword>
<dbReference type="Pfam" id="PF00609">
    <property type="entry name" value="DAGK_acc"/>
    <property type="match status" value="1"/>
</dbReference>
<evidence type="ECO:0000313" key="7">
    <source>
        <dbReference type="Proteomes" id="UP000288216"/>
    </source>
</evidence>
<dbReference type="PANTHER" id="PTHR11255:SF38">
    <property type="entry name" value="DIACYLGLYCEROL KINASE ALPHA"/>
    <property type="match status" value="1"/>
</dbReference>
<feature type="non-terminal residue" evidence="6">
    <location>
        <position position="1"/>
    </location>
</feature>
<evidence type="ECO:0000256" key="2">
    <source>
        <dbReference type="ARBA" id="ARBA00022741"/>
    </source>
</evidence>
<dbReference type="EMBL" id="BFAA01020691">
    <property type="protein sequence ID" value="GCB82274.1"/>
    <property type="molecule type" value="Genomic_DNA"/>
</dbReference>
<keyword evidence="2" id="KW-0547">Nucleotide-binding</keyword>
<dbReference type="InterPro" id="IPR000756">
    <property type="entry name" value="Diacylglycerol_kin_accessory"/>
</dbReference>
<dbReference type="AlphaFoldDB" id="A0A401QA65"/>
<evidence type="ECO:0000259" key="5">
    <source>
        <dbReference type="SMART" id="SM00045"/>
    </source>
</evidence>
<dbReference type="GO" id="GO:0007200">
    <property type="term" value="P:phospholipase C-activating G protein-coupled receptor signaling pathway"/>
    <property type="evidence" value="ECO:0007669"/>
    <property type="project" value="InterPro"/>
</dbReference>
<evidence type="ECO:0000256" key="1">
    <source>
        <dbReference type="ARBA" id="ARBA00022679"/>
    </source>
</evidence>
<accession>A0A401QA65</accession>
<dbReference type="InterPro" id="IPR016064">
    <property type="entry name" value="NAD/diacylglycerol_kinase_sf"/>
</dbReference>
<evidence type="ECO:0000256" key="4">
    <source>
        <dbReference type="ARBA" id="ARBA00022840"/>
    </source>
</evidence>
<comment type="caution">
    <text evidence="6">The sequence shown here is derived from an EMBL/GenBank/DDBJ whole genome shotgun (WGS) entry which is preliminary data.</text>
</comment>
<keyword evidence="4" id="KW-0067">ATP-binding</keyword>
<dbReference type="Gene3D" id="2.60.200.40">
    <property type="match status" value="1"/>
</dbReference>
<dbReference type="GO" id="GO:0005524">
    <property type="term" value="F:ATP binding"/>
    <property type="evidence" value="ECO:0007669"/>
    <property type="project" value="UniProtKB-KW"/>
</dbReference>
<keyword evidence="3" id="KW-0418">Kinase</keyword>
<evidence type="ECO:0000256" key="3">
    <source>
        <dbReference type="ARBA" id="ARBA00022777"/>
    </source>
</evidence>
<dbReference type="InterPro" id="IPR037607">
    <property type="entry name" value="DGK"/>
</dbReference>
<dbReference type="OMA" id="HEDIDIY"/>
<dbReference type="STRING" id="75743.A0A401QA65"/>
<dbReference type="PANTHER" id="PTHR11255">
    <property type="entry name" value="DIACYLGLYCEROL KINASE"/>
    <property type="match status" value="1"/>
</dbReference>
<dbReference type="SMART" id="SM00045">
    <property type="entry name" value="DAGKa"/>
    <property type="match status" value="1"/>
</dbReference>
<gene>
    <name evidence="6" type="ORF">scyTo_0021970</name>
</gene>